<name>A0A502FQX5_9SPHN</name>
<keyword evidence="2" id="KW-1185">Reference proteome</keyword>
<sequence length="103" mass="11845">MLNRTSTFLKIIRESLLMHVFSETIEFPMVRKGVGFIVVVSREAIEGTAGHPMPFEDRERWVRDNMDLVTRTADRIRPLRTSRGERVFVESKHVIAQGLPAHA</sequence>
<proteinExistence type="predicted"/>
<evidence type="ECO:0000313" key="1">
    <source>
        <dbReference type="EMBL" id="TPG51957.1"/>
    </source>
</evidence>
<dbReference type="AlphaFoldDB" id="A0A502FQX5"/>
<organism evidence="1 2">
    <name type="scientific">Sphingomonas glacialis</name>
    <dbReference type="NCBI Taxonomy" id="658225"/>
    <lineage>
        <taxon>Bacteria</taxon>
        <taxon>Pseudomonadati</taxon>
        <taxon>Pseudomonadota</taxon>
        <taxon>Alphaproteobacteria</taxon>
        <taxon>Sphingomonadales</taxon>
        <taxon>Sphingomonadaceae</taxon>
        <taxon>Sphingomonas</taxon>
    </lineage>
</organism>
<accession>A0A502FQX5</accession>
<dbReference type="EMBL" id="RCZC01000004">
    <property type="protein sequence ID" value="TPG51957.1"/>
    <property type="molecule type" value="Genomic_DNA"/>
</dbReference>
<comment type="caution">
    <text evidence="1">The sequence shown here is derived from an EMBL/GenBank/DDBJ whole genome shotgun (WGS) entry which is preliminary data.</text>
</comment>
<evidence type="ECO:0000313" key="2">
    <source>
        <dbReference type="Proteomes" id="UP000319931"/>
    </source>
</evidence>
<reference evidence="1 2" key="1">
    <citation type="journal article" date="2019" name="Environ. Microbiol.">
        <title>Species interactions and distinct microbial communities in high Arctic permafrost affected cryosols are associated with the CH4 and CO2 gas fluxes.</title>
        <authorList>
            <person name="Altshuler I."/>
            <person name="Hamel J."/>
            <person name="Turney S."/>
            <person name="Magnuson E."/>
            <person name="Levesque R."/>
            <person name="Greer C."/>
            <person name="Whyte L.G."/>
        </authorList>
    </citation>
    <scope>NUCLEOTIDE SEQUENCE [LARGE SCALE GENOMIC DNA]</scope>
    <source>
        <strain evidence="1 2">E6.1</strain>
    </source>
</reference>
<protein>
    <submittedName>
        <fullName evidence="1">Uncharacterized protein</fullName>
    </submittedName>
</protein>
<dbReference type="Proteomes" id="UP000319931">
    <property type="component" value="Unassembled WGS sequence"/>
</dbReference>
<gene>
    <name evidence="1" type="ORF">EAH76_14570</name>
</gene>